<keyword evidence="2" id="KW-1185">Reference proteome</keyword>
<proteinExistence type="predicted"/>
<evidence type="ECO:0000313" key="2">
    <source>
        <dbReference type="Proteomes" id="UP000701801"/>
    </source>
</evidence>
<comment type="caution">
    <text evidence="1">The sequence shown here is derived from an EMBL/GenBank/DDBJ whole genome shotgun (WGS) entry which is preliminary data.</text>
</comment>
<dbReference type="EMBL" id="CAJVRM010000585">
    <property type="protein sequence ID" value="CAG8982255.1"/>
    <property type="molecule type" value="Genomic_DNA"/>
</dbReference>
<gene>
    <name evidence="1" type="ORF">HYALB_00004489</name>
</gene>
<organism evidence="1 2">
    <name type="scientific">Hymenoscyphus albidus</name>
    <dbReference type="NCBI Taxonomy" id="595503"/>
    <lineage>
        <taxon>Eukaryota</taxon>
        <taxon>Fungi</taxon>
        <taxon>Dikarya</taxon>
        <taxon>Ascomycota</taxon>
        <taxon>Pezizomycotina</taxon>
        <taxon>Leotiomycetes</taxon>
        <taxon>Helotiales</taxon>
        <taxon>Helotiaceae</taxon>
        <taxon>Hymenoscyphus</taxon>
    </lineage>
</organism>
<dbReference type="Proteomes" id="UP000701801">
    <property type="component" value="Unassembled WGS sequence"/>
</dbReference>
<evidence type="ECO:0000313" key="1">
    <source>
        <dbReference type="EMBL" id="CAG8982255.1"/>
    </source>
</evidence>
<protein>
    <submittedName>
        <fullName evidence="1">Uncharacterized protein</fullName>
    </submittedName>
</protein>
<sequence>MSKDRLPMHPSLKVLDTEKLDSLVNFIKIKRESVSKFSNEEKEKMYKDIFSEINSTECLSLFKEEKEDMRDILHWSIQKLEGRENSGRKNDERAPRIHNISTRKPTGELVKYSEKKYWDEISQNVLYEHFCVRYKEVTIKTEKGREYREGGKDNLRRLLSEHISRHTGSEAAEEDTSAVYDWCLERRSRDKEYRKPGKPGKPKPKEISKLKFSFFGSSTSSKRDRQIMQSS</sequence>
<accession>A0A9N9M067</accession>
<dbReference type="AlphaFoldDB" id="A0A9N9M067"/>
<reference evidence="1" key="1">
    <citation type="submission" date="2021-07" db="EMBL/GenBank/DDBJ databases">
        <authorList>
            <person name="Durling M."/>
        </authorList>
    </citation>
    <scope>NUCLEOTIDE SEQUENCE</scope>
</reference>
<name>A0A9N9M067_9HELO</name>